<keyword evidence="10" id="KW-0902">Two-component regulatory system</keyword>
<evidence type="ECO:0000256" key="5">
    <source>
        <dbReference type="ARBA" id="ARBA00022679"/>
    </source>
</evidence>
<evidence type="ECO:0000259" key="13">
    <source>
        <dbReference type="PROSITE" id="PS50839"/>
    </source>
</evidence>
<dbReference type="Pfam" id="PF03924">
    <property type="entry name" value="CHASE"/>
    <property type="match status" value="1"/>
</dbReference>
<dbReference type="InterPro" id="IPR006189">
    <property type="entry name" value="CHASE_dom"/>
</dbReference>
<evidence type="ECO:0000313" key="14">
    <source>
        <dbReference type="EMBL" id="MQM16745.1"/>
    </source>
</evidence>
<keyword evidence="8" id="KW-0932">Cytokinin signaling pathway</keyword>
<dbReference type="Proteomes" id="UP000652761">
    <property type="component" value="Unassembled WGS sequence"/>
</dbReference>
<dbReference type="OrthoDB" id="303614at2759"/>
<evidence type="ECO:0000256" key="7">
    <source>
        <dbReference type="ARBA" id="ARBA00022777"/>
    </source>
</evidence>
<evidence type="ECO:0000256" key="10">
    <source>
        <dbReference type="ARBA" id="ARBA00023012"/>
    </source>
</evidence>
<evidence type="ECO:0000256" key="11">
    <source>
        <dbReference type="ARBA" id="ARBA00023136"/>
    </source>
</evidence>
<dbReference type="InterPro" id="IPR042240">
    <property type="entry name" value="CHASE_sf"/>
</dbReference>
<evidence type="ECO:0000256" key="12">
    <source>
        <dbReference type="SAM" id="Phobius"/>
    </source>
</evidence>
<dbReference type="SMART" id="SM01079">
    <property type="entry name" value="CHASE"/>
    <property type="match status" value="1"/>
</dbReference>
<dbReference type="GO" id="GO:0012505">
    <property type="term" value="C:endomembrane system"/>
    <property type="evidence" value="ECO:0007669"/>
    <property type="project" value="UniProtKB-SubCell"/>
</dbReference>
<evidence type="ECO:0000313" key="15">
    <source>
        <dbReference type="Proteomes" id="UP000652761"/>
    </source>
</evidence>
<evidence type="ECO:0000256" key="1">
    <source>
        <dbReference type="ARBA" id="ARBA00000085"/>
    </source>
</evidence>
<sequence>MGAAATGTGGRVRRWAQNRTVQVAAWVAASALVWAAVHLGMRRYHMESSERQLVSMCEERARMLQDQFAVSVNHVHALAILVSTFHFHKQPSAIDQEMFEPLPQRGIPSQATFADYTAMTAFERPMLSGVAYAQRVVHSERLKFEDQQGWVIKTMKGEPSPEQDEYAPVIFSQETISYIEALDMMSGEEDRENILRARATGKAVLTSPFRLLQSNHLGVVLTFPVYHSSLPATATVEERVEATVG</sequence>
<dbReference type="GO" id="GO:0004673">
    <property type="term" value="F:protein histidine kinase activity"/>
    <property type="evidence" value="ECO:0007669"/>
    <property type="project" value="UniProtKB-EC"/>
</dbReference>
<reference evidence="14" key="1">
    <citation type="submission" date="2017-07" db="EMBL/GenBank/DDBJ databases">
        <title>Taro Niue Genome Assembly and Annotation.</title>
        <authorList>
            <person name="Atibalentja N."/>
            <person name="Keating K."/>
            <person name="Fields C.J."/>
        </authorList>
    </citation>
    <scope>NUCLEOTIDE SEQUENCE</scope>
    <source>
        <strain evidence="14">Niue_2</strain>
        <tissue evidence="14">Leaf</tissue>
    </source>
</reference>
<proteinExistence type="predicted"/>
<evidence type="ECO:0000256" key="9">
    <source>
        <dbReference type="ARBA" id="ARBA00022989"/>
    </source>
</evidence>
<dbReference type="GO" id="GO:0000160">
    <property type="term" value="P:phosphorelay signal transduction system"/>
    <property type="evidence" value="ECO:0007669"/>
    <property type="project" value="UniProtKB-KW"/>
</dbReference>
<evidence type="ECO:0000256" key="4">
    <source>
        <dbReference type="ARBA" id="ARBA00022553"/>
    </source>
</evidence>
<dbReference type="AlphaFoldDB" id="A0A843XBR8"/>
<dbReference type="Gene3D" id="3.30.450.350">
    <property type="entry name" value="CHASE domain"/>
    <property type="match status" value="1"/>
</dbReference>
<dbReference type="FunFam" id="3.30.450.350:FF:000001">
    <property type="entry name" value="Histidine kinase 4"/>
    <property type="match status" value="1"/>
</dbReference>
<feature type="transmembrane region" description="Helical" evidence="12">
    <location>
        <begin position="23"/>
        <end position="41"/>
    </location>
</feature>
<dbReference type="PROSITE" id="PS50839">
    <property type="entry name" value="CHASE"/>
    <property type="match status" value="1"/>
</dbReference>
<gene>
    <name evidence="14" type="ORF">Taro_049705</name>
</gene>
<dbReference type="EC" id="2.7.13.3" evidence="3"/>
<keyword evidence="6 12" id="KW-0812">Transmembrane</keyword>
<evidence type="ECO:0000256" key="3">
    <source>
        <dbReference type="ARBA" id="ARBA00012438"/>
    </source>
</evidence>
<keyword evidence="9 12" id="KW-1133">Transmembrane helix</keyword>
<dbReference type="Gene3D" id="6.10.250.1190">
    <property type="match status" value="1"/>
</dbReference>
<evidence type="ECO:0000256" key="6">
    <source>
        <dbReference type="ARBA" id="ARBA00022692"/>
    </source>
</evidence>
<name>A0A843XBR8_COLES</name>
<comment type="subcellular location">
    <subcellularLocation>
        <location evidence="2">Endomembrane system</location>
        <topology evidence="2">Multi-pass membrane protein</topology>
    </subcellularLocation>
</comment>
<keyword evidence="11 12" id="KW-0472">Membrane</keyword>
<keyword evidence="5" id="KW-0808">Transferase</keyword>
<evidence type="ECO:0000256" key="2">
    <source>
        <dbReference type="ARBA" id="ARBA00004127"/>
    </source>
</evidence>
<comment type="catalytic activity">
    <reaction evidence="1">
        <text>ATP + protein L-histidine = ADP + protein N-phospho-L-histidine.</text>
        <dbReference type="EC" id="2.7.13.3"/>
    </reaction>
</comment>
<dbReference type="PANTHER" id="PTHR43719">
    <property type="entry name" value="TWO-COMPONENT HISTIDINE KINASE"/>
    <property type="match status" value="1"/>
</dbReference>
<dbReference type="PANTHER" id="PTHR43719:SF77">
    <property type="entry name" value="HISTIDINE KINASE 4-RELATED"/>
    <property type="match status" value="1"/>
</dbReference>
<keyword evidence="4" id="KW-0597">Phosphoprotein</keyword>
<keyword evidence="15" id="KW-1185">Reference proteome</keyword>
<dbReference type="EMBL" id="NMUH01007149">
    <property type="protein sequence ID" value="MQM16745.1"/>
    <property type="molecule type" value="Genomic_DNA"/>
</dbReference>
<organism evidence="14 15">
    <name type="scientific">Colocasia esculenta</name>
    <name type="common">Wild taro</name>
    <name type="synonym">Arum esculentum</name>
    <dbReference type="NCBI Taxonomy" id="4460"/>
    <lineage>
        <taxon>Eukaryota</taxon>
        <taxon>Viridiplantae</taxon>
        <taxon>Streptophyta</taxon>
        <taxon>Embryophyta</taxon>
        <taxon>Tracheophyta</taxon>
        <taxon>Spermatophyta</taxon>
        <taxon>Magnoliopsida</taxon>
        <taxon>Liliopsida</taxon>
        <taxon>Araceae</taxon>
        <taxon>Aroideae</taxon>
        <taxon>Colocasieae</taxon>
        <taxon>Colocasia</taxon>
    </lineage>
</organism>
<keyword evidence="7" id="KW-0418">Kinase</keyword>
<dbReference type="GO" id="GO:0009736">
    <property type="term" value="P:cytokinin-activated signaling pathway"/>
    <property type="evidence" value="ECO:0007669"/>
    <property type="project" value="UniProtKB-KW"/>
</dbReference>
<accession>A0A843XBR8</accession>
<protein>
    <recommendedName>
        <fullName evidence="3">histidine kinase</fullName>
        <ecNumber evidence="3">2.7.13.3</ecNumber>
    </recommendedName>
</protein>
<evidence type="ECO:0000256" key="8">
    <source>
        <dbReference type="ARBA" id="ARBA00022864"/>
    </source>
</evidence>
<comment type="caution">
    <text evidence="14">The sequence shown here is derived from an EMBL/GenBank/DDBJ whole genome shotgun (WGS) entry which is preliminary data.</text>
</comment>
<feature type="domain" description="CHASE" evidence="13">
    <location>
        <begin position="109"/>
        <end position="245"/>
    </location>
</feature>
<dbReference type="InterPro" id="IPR050956">
    <property type="entry name" value="2C_system_His_kinase"/>
</dbReference>
<dbReference type="GO" id="GO:0005634">
    <property type="term" value="C:nucleus"/>
    <property type="evidence" value="ECO:0007669"/>
    <property type="project" value="TreeGrafter"/>
</dbReference>